<gene>
    <name evidence="5" type="ORF">HT585_26845</name>
</gene>
<name>A0A7Y6UQH5_9HYPH</name>
<keyword evidence="6" id="KW-1185">Reference proteome</keyword>
<dbReference type="Gene3D" id="3.40.190.10">
    <property type="entry name" value="Periplasmic binding protein-like II"/>
    <property type="match status" value="1"/>
</dbReference>
<evidence type="ECO:0000313" key="5">
    <source>
        <dbReference type="EMBL" id="NVD42495.1"/>
    </source>
</evidence>
<dbReference type="GO" id="GO:1904680">
    <property type="term" value="F:peptide transmembrane transporter activity"/>
    <property type="evidence" value="ECO:0007669"/>
    <property type="project" value="TreeGrafter"/>
</dbReference>
<dbReference type="GO" id="GO:0043190">
    <property type="term" value="C:ATP-binding cassette (ABC) transporter complex"/>
    <property type="evidence" value="ECO:0007669"/>
    <property type="project" value="InterPro"/>
</dbReference>
<dbReference type="Proteomes" id="UP000520198">
    <property type="component" value="Unassembled WGS sequence"/>
</dbReference>
<comment type="similarity">
    <text evidence="2">Belongs to the bacterial solute-binding protein 5 family.</text>
</comment>
<dbReference type="RefSeq" id="WP_176355855.1">
    <property type="nucleotide sequence ID" value="NZ_JABWDU010000009.1"/>
</dbReference>
<protein>
    <submittedName>
        <fullName evidence="5">ABC transporter substrate-binding protein</fullName>
    </submittedName>
</protein>
<organism evidence="5 6">
    <name type="scientific">Ensifer oleiphilus</name>
    <dbReference type="NCBI Taxonomy" id="2742698"/>
    <lineage>
        <taxon>Bacteria</taxon>
        <taxon>Pseudomonadati</taxon>
        <taxon>Pseudomonadota</taxon>
        <taxon>Alphaproteobacteria</taxon>
        <taxon>Hyphomicrobiales</taxon>
        <taxon>Rhizobiaceae</taxon>
        <taxon>Sinorhizobium/Ensifer group</taxon>
        <taxon>Ensifer</taxon>
    </lineage>
</organism>
<accession>A0A7Y6UQH5</accession>
<dbReference type="AlphaFoldDB" id="A0A7Y6UQH5"/>
<dbReference type="InterPro" id="IPR000914">
    <property type="entry name" value="SBP_5_dom"/>
</dbReference>
<dbReference type="PANTHER" id="PTHR30290">
    <property type="entry name" value="PERIPLASMIC BINDING COMPONENT OF ABC TRANSPORTER"/>
    <property type="match status" value="1"/>
</dbReference>
<evidence type="ECO:0000259" key="4">
    <source>
        <dbReference type="Pfam" id="PF00496"/>
    </source>
</evidence>
<dbReference type="GO" id="GO:0015833">
    <property type="term" value="P:peptide transport"/>
    <property type="evidence" value="ECO:0007669"/>
    <property type="project" value="TreeGrafter"/>
</dbReference>
<comment type="caution">
    <text evidence="5">The sequence shown here is derived from an EMBL/GenBank/DDBJ whole genome shotgun (WGS) entry which is preliminary data.</text>
</comment>
<dbReference type="PANTHER" id="PTHR30290:SF62">
    <property type="entry name" value="OLIGOPEPTIDE ABC TRANSPORTER, PERIPLASMIC OLIGOPEPTIDE-BINDING PROTEIN"/>
    <property type="match status" value="1"/>
</dbReference>
<evidence type="ECO:0000256" key="3">
    <source>
        <dbReference type="SAM" id="SignalP"/>
    </source>
</evidence>
<dbReference type="CDD" id="cd08500">
    <property type="entry name" value="PBP2_NikA_DppA_OppA_like_4"/>
    <property type="match status" value="1"/>
</dbReference>
<dbReference type="GO" id="GO:0030288">
    <property type="term" value="C:outer membrane-bounded periplasmic space"/>
    <property type="evidence" value="ECO:0007669"/>
    <property type="project" value="UniProtKB-ARBA"/>
</dbReference>
<feature type="signal peptide" evidence="3">
    <location>
        <begin position="1"/>
        <end position="22"/>
    </location>
</feature>
<keyword evidence="3" id="KW-0732">Signal</keyword>
<reference evidence="5 6" key="1">
    <citation type="submission" date="2020-06" db="EMBL/GenBank/DDBJ databases">
        <authorList>
            <person name="Grouzdev D.S."/>
        </authorList>
    </citation>
    <scope>NUCLEOTIDE SEQUENCE [LARGE SCALE GENOMIC DNA]</scope>
    <source>
        <strain evidence="5 6">HO-A22</strain>
    </source>
</reference>
<evidence type="ECO:0000313" key="6">
    <source>
        <dbReference type="Proteomes" id="UP000520198"/>
    </source>
</evidence>
<evidence type="ECO:0000256" key="2">
    <source>
        <dbReference type="ARBA" id="ARBA00005695"/>
    </source>
</evidence>
<sequence>MITRRTALALLATAAFPKYLLAAASEPKFFEALVAEGKLPPVNERVPKTPRVINVAGMGRQPGKHGGTVQSLIGSAKDIRLMTVYGYSRLVGYDEKLEMHADVLESYETVEDRIFTFHLREGHKWSDGSPLTTEDFRYCWEDVLLNEKLSPAGLSTALVMDGEAGKFEVIDARTVRYSWSTPNPDFLQKLAAPQPLVLAMPAAYLKQFHEKYQDEDKLKAIMKEQRVKKWSQLHMRMARSYRPENPDLPTLDPWRNTTSMPAEQFVFERNPYYHRVDENGLQLPYIDKFVLNVSSPALIPAKAGTGESDLQATNIDFIDYTFLKDAEKRYPVTVKLWKKTQGSRLALLPNLNCSDPVWRPLLQDVRVRRALSLAIDRSEINKAVFYGLTKESADTVLPESPLFRPEFASAWIAHDPVQANALLDEAGLTNRGSDGIRILSDGRAAQIVVETAGESTLETDVLQLITDYWQKVGISLFIRTSQRDTFRSRAVGGEIIMSMWFGLDNGVPTADMNPGQLAPTADDQLQWPVWGLNYLSHGEMGQAPDLPAVVELTELLERWRRSAEDAERAEIWGRMLSIYTDQVFSIGIVNASLQPILVANKIRNVPESALYGFDPMSYFGVYKPDTFWIEQEG</sequence>
<dbReference type="Gene3D" id="3.10.105.10">
    <property type="entry name" value="Dipeptide-binding Protein, Domain 3"/>
    <property type="match status" value="1"/>
</dbReference>
<proteinExistence type="inferred from homology"/>
<feature type="domain" description="Solute-binding protein family 5" evidence="4">
    <location>
        <begin position="99"/>
        <end position="502"/>
    </location>
</feature>
<dbReference type="Pfam" id="PF00496">
    <property type="entry name" value="SBP_bac_5"/>
    <property type="match status" value="1"/>
</dbReference>
<evidence type="ECO:0000256" key="1">
    <source>
        <dbReference type="ARBA" id="ARBA00004418"/>
    </source>
</evidence>
<comment type="subcellular location">
    <subcellularLocation>
        <location evidence="1">Periplasm</location>
    </subcellularLocation>
</comment>
<feature type="chain" id="PRO_5031392039" evidence="3">
    <location>
        <begin position="23"/>
        <end position="633"/>
    </location>
</feature>
<dbReference type="InterPro" id="IPR039424">
    <property type="entry name" value="SBP_5"/>
</dbReference>
<dbReference type="SUPFAM" id="SSF53850">
    <property type="entry name" value="Periplasmic binding protein-like II"/>
    <property type="match status" value="1"/>
</dbReference>
<dbReference type="EMBL" id="JABWDU010000009">
    <property type="protein sequence ID" value="NVD42495.1"/>
    <property type="molecule type" value="Genomic_DNA"/>
</dbReference>